<organism evidence="1 2">
    <name type="scientific">Syntrophotalea carbinolica (strain DSM 2380 / NBRC 103641 / GraBd1)</name>
    <name type="common">Pelobacter carbinolicus</name>
    <dbReference type="NCBI Taxonomy" id="338963"/>
    <lineage>
        <taxon>Bacteria</taxon>
        <taxon>Pseudomonadati</taxon>
        <taxon>Thermodesulfobacteriota</taxon>
        <taxon>Desulfuromonadia</taxon>
        <taxon>Desulfuromonadales</taxon>
        <taxon>Syntrophotaleaceae</taxon>
        <taxon>Syntrophotalea</taxon>
    </lineage>
</organism>
<accession>Q0C6R8</accession>
<dbReference type="STRING" id="338963.Pcar_3249"/>
<reference evidence="2" key="1">
    <citation type="submission" date="2005-10" db="EMBL/GenBank/DDBJ databases">
        <title>Complete sequence of Pelobacter carbinolicus DSM 2380.</title>
        <authorList>
            <person name="Copeland A."/>
            <person name="Lucas S."/>
            <person name="Lapidus A."/>
            <person name="Barry K."/>
            <person name="Detter J.C."/>
            <person name="Glavina T."/>
            <person name="Hammon N."/>
            <person name="Israni S."/>
            <person name="Pitluck S."/>
            <person name="Chertkov O."/>
            <person name="Schmutz J."/>
            <person name="Larimer F."/>
            <person name="Land M."/>
            <person name="Kyrpides N."/>
            <person name="Ivanova N."/>
            <person name="Richardson P."/>
        </authorList>
    </citation>
    <scope>NUCLEOTIDE SEQUENCE [LARGE SCALE GENOMIC DNA]</scope>
    <source>
        <strain evidence="2">DSM 2380 / NBRC 103641 / GraBd1</strain>
    </source>
</reference>
<keyword evidence="2" id="KW-1185">Reference proteome</keyword>
<proteinExistence type="predicted"/>
<protein>
    <submittedName>
        <fullName evidence="1">Uncharacterized protein</fullName>
    </submittedName>
</protein>
<dbReference type="EMBL" id="CP000142">
    <property type="protein sequence ID" value="ABI81869.1"/>
    <property type="molecule type" value="Genomic_DNA"/>
</dbReference>
<gene>
    <name evidence="1" type="ordered locus">Pcar_3249</name>
</gene>
<reference evidence="1 2" key="2">
    <citation type="journal article" date="2012" name="BMC Genomics">
        <title>The genome of Pelobacter carbinolicus reveals surprising metabolic capabilities and physiological features.</title>
        <authorList>
            <person name="Aklujkar M."/>
            <person name="Haveman S.A."/>
            <person name="Didonato R.Jr."/>
            <person name="Chertkov O."/>
            <person name="Han C.S."/>
            <person name="Land M.L."/>
            <person name="Brown P."/>
            <person name="Lovley D.R."/>
        </authorList>
    </citation>
    <scope>NUCLEOTIDE SEQUENCE [LARGE SCALE GENOMIC DNA]</scope>
    <source>
        <strain evidence="2">DSM 2380 / NBRC 103641 / GraBd1</strain>
    </source>
</reference>
<dbReference type="AlphaFoldDB" id="Q0C6R8"/>
<evidence type="ECO:0000313" key="2">
    <source>
        <dbReference type="Proteomes" id="UP000002534"/>
    </source>
</evidence>
<sequence>MPLSPQQPLMTDCTLQLITNMDALAGPPGPRSGNSPARYPRGFTGRQPLRLPVHNTIAHGSFIQPSESYLVSHIKITRCPSIVSGWTLSSFNTTFPDKMYRYYPSCHIMLPDSSVVCPSETMVLFKVPENPWPC</sequence>
<dbReference type="HOGENOM" id="CLU_1894230_0_0_7"/>
<name>Q0C6R8_SYNC1</name>
<evidence type="ECO:0000313" key="1">
    <source>
        <dbReference type="EMBL" id="ABI81869.1"/>
    </source>
</evidence>
<dbReference type="Proteomes" id="UP000002534">
    <property type="component" value="Chromosome"/>
</dbReference>
<dbReference type="KEGG" id="pca:Pcar_3249"/>